<protein>
    <submittedName>
        <fullName evidence="3">Unannotated protein</fullName>
    </submittedName>
</protein>
<dbReference type="EMBL" id="CAEZXP010000001">
    <property type="protein sequence ID" value="CAB4689335.1"/>
    <property type="molecule type" value="Genomic_DNA"/>
</dbReference>
<keyword evidence="1" id="KW-0808">Transferase</keyword>
<organism evidence="3">
    <name type="scientific">freshwater metagenome</name>
    <dbReference type="NCBI Taxonomy" id="449393"/>
    <lineage>
        <taxon>unclassified sequences</taxon>
        <taxon>metagenomes</taxon>
        <taxon>ecological metagenomes</taxon>
    </lineage>
</organism>
<dbReference type="CDD" id="cd02440">
    <property type="entry name" value="AdoMet_MTases"/>
    <property type="match status" value="1"/>
</dbReference>
<proteinExistence type="predicted"/>
<dbReference type="GO" id="GO:0008757">
    <property type="term" value="F:S-adenosylmethionine-dependent methyltransferase activity"/>
    <property type="evidence" value="ECO:0007669"/>
    <property type="project" value="InterPro"/>
</dbReference>
<dbReference type="Gene3D" id="3.40.50.150">
    <property type="entry name" value="Vaccinia Virus protein VP39"/>
    <property type="match status" value="1"/>
</dbReference>
<dbReference type="SUPFAM" id="SSF53335">
    <property type="entry name" value="S-adenosyl-L-methionine-dependent methyltransferases"/>
    <property type="match status" value="1"/>
</dbReference>
<evidence type="ECO:0000259" key="2">
    <source>
        <dbReference type="Pfam" id="PF08241"/>
    </source>
</evidence>
<dbReference type="InterPro" id="IPR050447">
    <property type="entry name" value="Erg6_SMT_methyltransf"/>
</dbReference>
<dbReference type="AlphaFoldDB" id="A0A6J6NX49"/>
<dbReference type="Pfam" id="PF08241">
    <property type="entry name" value="Methyltransf_11"/>
    <property type="match status" value="1"/>
</dbReference>
<evidence type="ECO:0000256" key="1">
    <source>
        <dbReference type="ARBA" id="ARBA00022679"/>
    </source>
</evidence>
<feature type="domain" description="Methyltransferase type 11" evidence="2">
    <location>
        <begin position="112"/>
        <end position="208"/>
    </location>
</feature>
<gene>
    <name evidence="3" type="ORF">UFOPK2399_00587</name>
</gene>
<dbReference type="PANTHER" id="PTHR44068:SF11">
    <property type="entry name" value="GERANYL DIPHOSPHATE 2-C-METHYLTRANSFERASE"/>
    <property type="match status" value="1"/>
</dbReference>
<dbReference type="InterPro" id="IPR029063">
    <property type="entry name" value="SAM-dependent_MTases_sf"/>
</dbReference>
<dbReference type="InterPro" id="IPR013216">
    <property type="entry name" value="Methyltransf_11"/>
</dbReference>
<evidence type="ECO:0000313" key="3">
    <source>
        <dbReference type="EMBL" id="CAB4689335.1"/>
    </source>
</evidence>
<accession>A0A6J6NX49</accession>
<reference evidence="3" key="1">
    <citation type="submission" date="2020-05" db="EMBL/GenBank/DDBJ databases">
        <authorList>
            <person name="Chiriac C."/>
            <person name="Salcher M."/>
            <person name="Ghai R."/>
            <person name="Kavagutti S V."/>
        </authorList>
    </citation>
    <scope>NUCLEOTIDE SEQUENCE</scope>
</reference>
<name>A0A6J6NX49_9ZZZZ</name>
<dbReference type="PANTHER" id="PTHR44068">
    <property type="entry name" value="ZGC:194242"/>
    <property type="match status" value="1"/>
</dbReference>
<sequence length="304" mass="33701">MALPSYIRCPTCRTALGSDDACPRCGVTYETVDSIPRLLDRSAPGLDAKLRELAAWPELAKEQGWYGTDDRIDDALPYLNRDLGWDDRAWGATQHGFDTMVRHYVKPGMRILEIGAAKSWASQRLIPLGCEYVAVDLVVDPVIGLGRGTYFERTVGPYLRVQADGERLPFAEGSFDLAFCVATLHHAIDLRAMVSELARVTRRGGIVAGLNEGTRAPYRSGENPDQEHEKELGINEHVHTMWTYLAAFARAGLRPVRLEYAEGASKLAERNIAGKLLRVGSLPATLWALNAYPYAGLSLYARRR</sequence>